<dbReference type="InterPro" id="IPR021958">
    <property type="entry name" value="DUF3575"/>
</dbReference>
<feature type="signal peptide" evidence="1">
    <location>
        <begin position="1"/>
        <end position="21"/>
    </location>
</feature>
<evidence type="ECO:0000256" key="1">
    <source>
        <dbReference type="SAM" id="SignalP"/>
    </source>
</evidence>
<organism evidence="2 3">
    <name type="scientific">Pedobacter aquae</name>
    <dbReference type="NCBI Taxonomy" id="2605747"/>
    <lineage>
        <taxon>Bacteria</taxon>
        <taxon>Pseudomonadati</taxon>
        <taxon>Bacteroidota</taxon>
        <taxon>Sphingobacteriia</taxon>
        <taxon>Sphingobacteriales</taxon>
        <taxon>Sphingobacteriaceae</taxon>
        <taxon>Pedobacter</taxon>
    </lineage>
</organism>
<keyword evidence="1" id="KW-0732">Signal</keyword>
<sequence length="177" mass="19395">MKKNLLLTLVLLGVLTSKISAQEVNNTVKLNPLSALFRIGSVFYERKMNDKISLQLGVAYTGLRIDETKFSGFSTTPELRYYPKANALNGLYLGPFLRYQSYSVKDDFNKGTYSSFGGGAVIGRQWVYKSGFTLDLFFGPSYNAGKFKSEDGSGEPDISGGIDGFGLRTGIAIGFSF</sequence>
<name>A0A5C0VFQ5_9SPHI</name>
<dbReference type="EMBL" id="CP043329">
    <property type="protein sequence ID" value="QEK51356.1"/>
    <property type="molecule type" value="Genomic_DNA"/>
</dbReference>
<feature type="chain" id="PRO_5023102717" evidence="1">
    <location>
        <begin position="22"/>
        <end position="177"/>
    </location>
</feature>
<evidence type="ECO:0000313" key="2">
    <source>
        <dbReference type="EMBL" id="QEK51356.1"/>
    </source>
</evidence>
<proteinExistence type="predicted"/>
<accession>A0A5C0VFQ5</accession>
<reference evidence="2 3" key="1">
    <citation type="submission" date="2019-08" db="EMBL/GenBank/DDBJ databases">
        <title>Pedobacter sp. nov., isolated from Han river, South Korea.</title>
        <authorList>
            <person name="Lee D.-H."/>
            <person name="Kim Y.-S."/>
            <person name="Hwang E.-M."/>
            <person name="Le Tran T.C."/>
            <person name="Cha C.-J."/>
        </authorList>
    </citation>
    <scope>NUCLEOTIDE SEQUENCE [LARGE SCALE GENOMIC DNA]</scope>
    <source>
        <strain evidence="2 3">CJ43</strain>
    </source>
</reference>
<dbReference type="AlphaFoldDB" id="A0A5C0VFQ5"/>
<dbReference type="KEGG" id="pej:FYC62_06500"/>
<dbReference type="Proteomes" id="UP000323653">
    <property type="component" value="Chromosome"/>
</dbReference>
<dbReference type="Pfam" id="PF12099">
    <property type="entry name" value="DUF3575"/>
    <property type="match status" value="1"/>
</dbReference>
<protein>
    <submittedName>
        <fullName evidence="2">DUF3575 domain-containing protein</fullName>
    </submittedName>
</protein>
<keyword evidence="3" id="KW-1185">Reference proteome</keyword>
<gene>
    <name evidence="2" type="ORF">FYC62_06500</name>
</gene>
<evidence type="ECO:0000313" key="3">
    <source>
        <dbReference type="Proteomes" id="UP000323653"/>
    </source>
</evidence>
<dbReference type="RefSeq" id="WP_149074370.1">
    <property type="nucleotide sequence ID" value="NZ_CP043329.1"/>
</dbReference>